<gene>
    <name evidence="1" type="ORF">S06H3_31270</name>
</gene>
<comment type="caution">
    <text evidence="1">The sequence shown here is derived from an EMBL/GenBank/DDBJ whole genome shotgun (WGS) entry which is preliminary data.</text>
</comment>
<feature type="non-terminal residue" evidence="1">
    <location>
        <position position="1"/>
    </location>
</feature>
<protein>
    <submittedName>
        <fullName evidence="1">Uncharacterized protein</fullName>
    </submittedName>
</protein>
<reference evidence="1" key="1">
    <citation type="journal article" date="2014" name="Front. Microbiol.">
        <title>High frequency of phylogenetically diverse reductive dehalogenase-homologous genes in deep subseafloor sedimentary metagenomes.</title>
        <authorList>
            <person name="Kawai M."/>
            <person name="Futagami T."/>
            <person name="Toyoda A."/>
            <person name="Takaki Y."/>
            <person name="Nishi S."/>
            <person name="Hori S."/>
            <person name="Arai W."/>
            <person name="Tsubouchi T."/>
            <person name="Morono Y."/>
            <person name="Uchiyama I."/>
            <person name="Ito T."/>
            <person name="Fujiyama A."/>
            <person name="Inagaki F."/>
            <person name="Takami H."/>
        </authorList>
    </citation>
    <scope>NUCLEOTIDE SEQUENCE</scope>
    <source>
        <strain evidence="1">Expedition CK06-06</strain>
    </source>
</reference>
<organism evidence="1">
    <name type="scientific">marine sediment metagenome</name>
    <dbReference type="NCBI Taxonomy" id="412755"/>
    <lineage>
        <taxon>unclassified sequences</taxon>
        <taxon>metagenomes</taxon>
        <taxon>ecological metagenomes</taxon>
    </lineage>
</organism>
<accession>X1N0J8</accession>
<evidence type="ECO:0000313" key="1">
    <source>
        <dbReference type="EMBL" id="GAI20400.1"/>
    </source>
</evidence>
<name>X1N0J8_9ZZZZ</name>
<dbReference type="AlphaFoldDB" id="X1N0J8"/>
<proteinExistence type="predicted"/>
<dbReference type="EMBL" id="BARV01018499">
    <property type="protein sequence ID" value="GAI20400.1"/>
    <property type="molecule type" value="Genomic_DNA"/>
</dbReference>
<sequence>DIKAIVEDAIANVSSIVELLLTDPDAGAKIPGWCSKDYTDDETLRPKIEIEYTPAVRPYGLVV</sequence>